<dbReference type="InterPro" id="IPR036732">
    <property type="entry name" value="AFP_Neu5c_C_sf"/>
</dbReference>
<dbReference type="InterPro" id="IPR006190">
    <property type="entry name" value="SAF_AFP_Neu5Ac"/>
</dbReference>
<gene>
    <name evidence="2" type="primary">pseI</name>
    <name evidence="2" type="ORF">JIP62_12975</name>
</gene>
<dbReference type="InterPro" id="IPR057736">
    <property type="entry name" value="SAF_PseI/NeuA/NeuB"/>
</dbReference>
<dbReference type="InterPro" id="IPR013974">
    <property type="entry name" value="SAF"/>
</dbReference>
<keyword evidence="3" id="KW-1185">Reference proteome</keyword>
<dbReference type="RefSeq" id="WP_201102575.1">
    <property type="nucleotide sequence ID" value="NZ_CP067977.1"/>
</dbReference>
<dbReference type="PANTHER" id="PTHR42966:SF2">
    <property type="entry name" value="PSEUDAMINIC ACID SYNTHASE"/>
    <property type="match status" value="1"/>
</dbReference>
<reference evidence="2 3" key="1">
    <citation type="submission" date="2021-01" db="EMBL/GenBank/DDBJ databases">
        <title>Brevundimonas vitis sp. nov., an bacterium isolated from grape (Vitis vinifera).</title>
        <authorList>
            <person name="Jiang L."/>
            <person name="Lee J."/>
        </authorList>
    </citation>
    <scope>NUCLEOTIDE SEQUENCE [LARGE SCALE GENOMIC DNA]</scope>
    <source>
        <strain evidence="2 3">GRTSA-9</strain>
    </source>
</reference>
<sequence length="341" mass="36283">MSFAWPDRVFMVAELSANHGGSLEVCLDTVRAAAAAGADAIKLQTYTPDTITLDCDSPSFRIGGGTLWDGRTLHDLYAEAMTPWEWHAPIQAEAERNGLAFFSSPFDATAVDFLDGLGVPMFKIASFEIDDIPLIEHAASKGRPMVISTGIAGLGQIEEAVSACRRMGAEDITLLKCTSAYPADPADADLRTIPSLAETFGCKAGLSDHTTNPAVAIAAVALGACMIEKHFILDRAIGGPDASFSLTPEEFSTLVDGVRVAEAALGQVRYGPRGQAASNARYGRSLFIAADVAAGEALTPDNLRSVRPGEGLHPRHYRELLGRRLRVPAAKGTPMNWSLLE</sequence>
<dbReference type="Proteomes" id="UP000595448">
    <property type="component" value="Chromosome"/>
</dbReference>
<dbReference type="InterPro" id="IPR051690">
    <property type="entry name" value="PseI-like"/>
</dbReference>
<dbReference type="EC" id="2.5.1.97" evidence="2"/>
<evidence type="ECO:0000313" key="2">
    <source>
        <dbReference type="EMBL" id="QQQ18203.1"/>
    </source>
</evidence>
<dbReference type="InterPro" id="IPR013132">
    <property type="entry name" value="PseI/NeuA/B-like_N"/>
</dbReference>
<dbReference type="PANTHER" id="PTHR42966">
    <property type="entry name" value="N-ACETYLNEURAMINATE SYNTHASE"/>
    <property type="match status" value="1"/>
</dbReference>
<evidence type="ECO:0000313" key="3">
    <source>
        <dbReference type="Proteomes" id="UP000595448"/>
    </source>
</evidence>
<proteinExistence type="predicted"/>
<dbReference type="Pfam" id="PF08666">
    <property type="entry name" value="SAF"/>
    <property type="match status" value="1"/>
</dbReference>
<dbReference type="NCBIfam" id="TIGR03586">
    <property type="entry name" value="PseI"/>
    <property type="match status" value="1"/>
</dbReference>
<dbReference type="PROSITE" id="PS50844">
    <property type="entry name" value="AFP_LIKE"/>
    <property type="match status" value="1"/>
</dbReference>
<dbReference type="Pfam" id="PF03102">
    <property type="entry name" value="NeuB"/>
    <property type="match status" value="1"/>
</dbReference>
<dbReference type="SUPFAM" id="SSF51569">
    <property type="entry name" value="Aldolase"/>
    <property type="match status" value="1"/>
</dbReference>
<evidence type="ECO:0000259" key="1">
    <source>
        <dbReference type="PROSITE" id="PS50844"/>
    </source>
</evidence>
<dbReference type="GO" id="GO:0016740">
    <property type="term" value="F:transferase activity"/>
    <property type="evidence" value="ECO:0007669"/>
    <property type="project" value="UniProtKB-KW"/>
</dbReference>
<dbReference type="Gene3D" id="3.90.1210.10">
    <property type="entry name" value="Antifreeze-like/N-acetylneuraminic acid synthase C-terminal domain"/>
    <property type="match status" value="1"/>
</dbReference>
<dbReference type="SUPFAM" id="SSF51269">
    <property type="entry name" value="AFP III-like domain"/>
    <property type="match status" value="1"/>
</dbReference>
<dbReference type="InterPro" id="IPR020030">
    <property type="entry name" value="Pseudaminic_synth_PseI"/>
</dbReference>
<dbReference type="SMART" id="SM00858">
    <property type="entry name" value="SAF"/>
    <property type="match status" value="1"/>
</dbReference>
<accession>A0ABX7BKV5</accession>
<protein>
    <submittedName>
        <fullName evidence="2">Pseudaminic acid synthase</fullName>
        <ecNumber evidence="2">2.5.1.97</ecNumber>
    </submittedName>
</protein>
<name>A0ABX7BKV5_9CAUL</name>
<feature type="domain" description="AFP-like" evidence="1">
    <location>
        <begin position="285"/>
        <end position="341"/>
    </location>
</feature>
<dbReference type="Gene3D" id="3.20.20.70">
    <property type="entry name" value="Aldolase class I"/>
    <property type="match status" value="1"/>
</dbReference>
<dbReference type="InterPro" id="IPR013785">
    <property type="entry name" value="Aldolase_TIM"/>
</dbReference>
<organism evidence="2 3">
    <name type="scientific">Brevundimonas vitisensis</name>
    <dbReference type="NCBI Taxonomy" id="2800818"/>
    <lineage>
        <taxon>Bacteria</taxon>
        <taxon>Pseudomonadati</taxon>
        <taxon>Pseudomonadota</taxon>
        <taxon>Alphaproteobacteria</taxon>
        <taxon>Caulobacterales</taxon>
        <taxon>Caulobacteraceae</taxon>
        <taxon>Brevundimonas</taxon>
    </lineage>
</organism>
<dbReference type="EMBL" id="CP067977">
    <property type="protein sequence ID" value="QQQ18203.1"/>
    <property type="molecule type" value="Genomic_DNA"/>
</dbReference>
<keyword evidence="2" id="KW-0808">Transferase</keyword>
<dbReference type="CDD" id="cd11615">
    <property type="entry name" value="SAF_NeuB_like"/>
    <property type="match status" value="1"/>
</dbReference>